<comment type="catalytic activity">
    <reaction evidence="1">
        <text>Cleavage of an N-acetyl or N-formyl amino acid from the N-terminus of a polypeptide.</text>
        <dbReference type="EC" id="3.4.19.1"/>
    </reaction>
</comment>
<dbReference type="AlphaFoldDB" id="A0AAN6GPB1"/>
<comment type="subunit">
    <text evidence="4">Homotetramer.</text>
</comment>
<evidence type="ECO:0000256" key="8">
    <source>
        <dbReference type="ARBA" id="ARBA00032829"/>
    </source>
</evidence>
<dbReference type="Proteomes" id="UP001176517">
    <property type="component" value="Unassembled WGS sequence"/>
</dbReference>
<keyword evidence="12" id="KW-1185">Reference proteome</keyword>
<sequence>MTEKKVHPREDQSRSVLDDPILRDVYLPLAEIPVVSTATFAGESVAVVLSTRDHQANTWLKTRFEIGLPDSAPDGKHPLKSLGASIPPIPAKDDSVKAVWTSPASPHKVILRESTAASTSWKEASGKRRAVEFWKGHRCFKRVDVTKHHGAFNTDDTFGTLDVNKDRVLYSAERNLSAWEDSNDDLAVYDYRPGLGEKLSSKVRPTLFIVDLNDSSISELKLGADDPIDAPLPARSVFASDGVSIYTNVLSLTADGRRLGQVYCTNRPAAIHQIDGPAPSHRWDITVGDKTRLSPLKISAGPPCALKDSVVFLGVAEGGPHNGSQALYRATKQHGCTELVPVQNTPGPGGWPGLFNQVFPTEPRLNYKGRSLLVLSSTWHARRVPLLIDLDAKKPSFRDLAPSDPVTTHCRDRLEATSEGVDLRQDKLDGQPGAFSYSVLNTDGHSRFLAVRSRPNVPQQLVLGTLQDDDDDASGLPNVKWTILWRAIDDYKGEKLLEELQTVQSDVVSIEKAAPGVQSIVLRPPVDSSKAGELPPFILFPHGGPHSATTIDWSPMSAALALLGYTVALPNYSGSLGISQNFVTSLIGRCGTLDVDDCIATTQQMIDQKIASRDSLYITGGSHGGFLTAHLIKPPKSPSVPSFRAAVMRNPVIAAGQQAATSDIPDWCWEEFGERFDFENPPILKAGVFNKLESNSPIAHIDKIEAPVLLLIGLADQRVPYWNQGKVLYHAMKARNKTVRMLTFKDADHALDTLEAEAVSVLSTVRWFRQATC</sequence>
<protein>
    <recommendedName>
        <fullName evidence="5">acylaminoacyl-peptidase</fullName>
        <ecNumber evidence="5">3.4.19.1</ecNumber>
    </recommendedName>
    <alternativeName>
        <fullName evidence="8">Dipeptidyl-peptidase V</fullName>
    </alternativeName>
</protein>
<dbReference type="Gene3D" id="3.40.50.1820">
    <property type="entry name" value="alpha/beta hydrolase"/>
    <property type="match status" value="1"/>
</dbReference>
<dbReference type="Pfam" id="PF00326">
    <property type="entry name" value="Peptidase_S9"/>
    <property type="match status" value="1"/>
</dbReference>
<comment type="subcellular location">
    <subcellularLocation>
        <location evidence="2">Cytoplasm</location>
    </subcellularLocation>
</comment>
<evidence type="ECO:0000259" key="10">
    <source>
        <dbReference type="Pfam" id="PF19283"/>
    </source>
</evidence>
<dbReference type="SUPFAM" id="SSF53474">
    <property type="entry name" value="alpha/beta-Hydrolases"/>
    <property type="match status" value="1"/>
</dbReference>
<evidence type="ECO:0000313" key="11">
    <source>
        <dbReference type="EMBL" id="KAK0547949.1"/>
    </source>
</evidence>
<evidence type="ECO:0000256" key="3">
    <source>
        <dbReference type="ARBA" id="ARBA00010040"/>
    </source>
</evidence>
<reference evidence="11" key="1">
    <citation type="journal article" date="2023" name="PhytoFront">
        <title>Draft Genome Resources of Seven Strains of Tilletia horrida, Causal Agent of Kernel Smut of Rice.</title>
        <authorList>
            <person name="Khanal S."/>
            <person name="Antony Babu S."/>
            <person name="Zhou X.G."/>
        </authorList>
    </citation>
    <scope>NUCLEOTIDE SEQUENCE</scope>
    <source>
        <strain evidence="11">TX6</strain>
    </source>
</reference>
<keyword evidence="7" id="KW-0378">Hydrolase</keyword>
<dbReference type="InterPro" id="IPR001375">
    <property type="entry name" value="Peptidase_S9_cat"/>
</dbReference>
<evidence type="ECO:0000256" key="6">
    <source>
        <dbReference type="ARBA" id="ARBA00022490"/>
    </source>
</evidence>
<evidence type="ECO:0000256" key="1">
    <source>
        <dbReference type="ARBA" id="ARBA00000721"/>
    </source>
</evidence>
<dbReference type="EC" id="3.4.19.1" evidence="5"/>
<dbReference type="Pfam" id="PF19283">
    <property type="entry name" value="APEH_N"/>
    <property type="match status" value="1"/>
</dbReference>
<dbReference type="GO" id="GO:0006508">
    <property type="term" value="P:proteolysis"/>
    <property type="evidence" value="ECO:0007669"/>
    <property type="project" value="InterPro"/>
</dbReference>
<evidence type="ECO:0000256" key="2">
    <source>
        <dbReference type="ARBA" id="ARBA00004496"/>
    </source>
</evidence>
<evidence type="ECO:0000256" key="5">
    <source>
        <dbReference type="ARBA" id="ARBA00012917"/>
    </source>
</evidence>
<dbReference type="InterPro" id="IPR045550">
    <property type="entry name" value="AARE_N"/>
</dbReference>
<evidence type="ECO:0000259" key="9">
    <source>
        <dbReference type="Pfam" id="PF00326"/>
    </source>
</evidence>
<dbReference type="PANTHER" id="PTHR42776">
    <property type="entry name" value="SERINE PEPTIDASE S9 FAMILY MEMBER"/>
    <property type="match status" value="1"/>
</dbReference>
<comment type="similarity">
    <text evidence="3">Belongs to the peptidase S9C family.</text>
</comment>
<feature type="domain" description="Peptidase S9 prolyl oligopeptidase catalytic" evidence="9">
    <location>
        <begin position="559"/>
        <end position="771"/>
    </location>
</feature>
<accession>A0AAN6GPB1</accession>
<feature type="domain" description="Acylamino-acid-releasing enzyme N-terminal" evidence="10">
    <location>
        <begin position="188"/>
        <end position="390"/>
    </location>
</feature>
<evidence type="ECO:0000256" key="4">
    <source>
        <dbReference type="ARBA" id="ARBA00011881"/>
    </source>
</evidence>
<comment type="caution">
    <text evidence="11">The sequence shown here is derived from an EMBL/GenBank/DDBJ whole genome shotgun (WGS) entry which is preliminary data.</text>
</comment>
<organism evidence="11 12">
    <name type="scientific">Tilletia horrida</name>
    <dbReference type="NCBI Taxonomy" id="155126"/>
    <lineage>
        <taxon>Eukaryota</taxon>
        <taxon>Fungi</taxon>
        <taxon>Dikarya</taxon>
        <taxon>Basidiomycota</taxon>
        <taxon>Ustilaginomycotina</taxon>
        <taxon>Exobasidiomycetes</taxon>
        <taxon>Tilletiales</taxon>
        <taxon>Tilletiaceae</taxon>
        <taxon>Tilletia</taxon>
    </lineage>
</organism>
<dbReference type="PANTHER" id="PTHR42776:SF4">
    <property type="entry name" value="ACYLAMINO-ACID-RELEASING ENZYME"/>
    <property type="match status" value="1"/>
</dbReference>
<dbReference type="InterPro" id="IPR029058">
    <property type="entry name" value="AB_hydrolase_fold"/>
</dbReference>
<dbReference type="GO" id="GO:0004252">
    <property type="term" value="F:serine-type endopeptidase activity"/>
    <property type="evidence" value="ECO:0007669"/>
    <property type="project" value="TreeGrafter"/>
</dbReference>
<dbReference type="EMBL" id="JAPDMZ010000148">
    <property type="protein sequence ID" value="KAK0547949.1"/>
    <property type="molecule type" value="Genomic_DNA"/>
</dbReference>
<evidence type="ECO:0000256" key="7">
    <source>
        <dbReference type="ARBA" id="ARBA00022801"/>
    </source>
</evidence>
<keyword evidence="6" id="KW-0963">Cytoplasm</keyword>
<evidence type="ECO:0000313" key="12">
    <source>
        <dbReference type="Proteomes" id="UP001176517"/>
    </source>
</evidence>
<gene>
    <name evidence="11" type="ORF">OC846_004671</name>
</gene>
<name>A0AAN6GPB1_9BASI</name>
<proteinExistence type="inferred from homology"/>